<feature type="compositionally biased region" description="Polar residues" evidence="2">
    <location>
        <begin position="1"/>
        <end position="15"/>
    </location>
</feature>
<dbReference type="InterPro" id="IPR016161">
    <property type="entry name" value="Ald_DH/histidinol_DH"/>
</dbReference>
<dbReference type="OrthoDB" id="9770537at2"/>
<keyword evidence="5" id="KW-1185">Reference proteome</keyword>
<dbReference type="InterPro" id="IPR044151">
    <property type="entry name" value="ALDH_KGSADH"/>
</dbReference>
<dbReference type="InterPro" id="IPR016163">
    <property type="entry name" value="Ald_DH_C"/>
</dbReference>
<evidence type="ECO:0000256" key="2">
    <source>
        <dbReference type="SAM" id="MobiDB-lite"/>
    </source>
</evidence>
<reference evidence="4 5" key="1">
    <citation type="submission" date="2007-01" db="EMBL/GenBank/DDBJ databases">
        <authorList>
            <person name="Haygood M."/>
            <person name="Podell S."/>
            <person name="Anderson C."/>
            <person name="Hopkinson B."/>
            <person name="Roe K."/>
            <person name="Barbeau K."/>
            <person name="Gaasterland T."/>
            <person name="Ferriera S."/>
            <person name="Johnson J."/>
            <person name="Kravitz S."/>
            <person name="Beeson K."/>
            <person name="Sutton G."/>
            <person name="Rogers Y.-H."/>
            <person name="Friedman R."/>
            <person name="Frazier M."/>
            <person name="Venter J.C."/>
        </authorList>
    </citation>
    <scope>NUCLEOTIDE SEQUENCE [LARGE SCALE GENOMIC DNA]</scope>
    <source>
        <strain evidence="4 5">ATCC 23134</strain>
    </source>
</reference>
<dbReference type="PANTHER" id="PTHR43353:SF3">
    <property type="entry name" value="ALDEHYDE DEHYDROGENASE-RELATED"/>
    <property type="match status" value="1"/>
</dbReference>
<organism evidence="4 5">
    <name type="scientific">Microscilla marina ATCC 23134</name>
    <dbReference type="NCBI Taxonomy" id="313606"/>
    <lineage>
        <taxon>Bacteria</taxon>
        <taxon>Pseudomonadati</taxon>
        <taxon>Bacteroidota</taxon>
        <taxon>Cytophagia</taxon>
        <taxon>Cytophagales</taxon>
        <taxon>Microscillaceae</taxon>
        <taxon>Microscilla</taxon>
    </lineage>
</organism>
<dbReference type="SUPFAM" id="SSF53720">
    <property type="entry name" value="ALDH-like"/>
    <property type="match status" value="1"/>
</dbReference>
<dbReference type="eggNOG" id="COG1012">
    <property type="taxonomic scope" value="Bacteria"/>
</dbReference>
<dbReference type="CDD" id="cd07129">
    <property type="entry name" value="ALDH_KGSADH"/>
    <property type="match status" value="1"/>
</dbReference>
<dbReference type="AlphaFoldDB" id="A1ZYV6"/>
<evidence type="ECO:0000256" key="1">
    <source>
        <dbReference type="ARBA" id="ARBA00023002"/>
    </source>
</evidence>
<keyword evidence="1" id="KW-0560">Oxidoreductase</keyword>
<comment type="caution">
    <text evidence="4">The sequence shown here is derived from an EMBL/GenBank/DDBJ whole genome shotgun (WGS) entry which is preliminary data.</text>
</comment>
<dbReference type="InterPro" id="IPR015590">
    <property type="entry name" value="Aldehyde_DH_dom"/>
</dbReference>
<dbReference type="Proteomes" id="UP000004095">
    <property type="component" value="Unassembled WGS sequence"/>
</dbReference>
<dbReference type="InterPro" id="IPR016162">
    <property type="entry name" value="Ald_DH_N"/>
</dbReference>
<evidence type="ECO:0000313" key="4">
    <source>
        <dbReference type="EMBL" id="EAY24453.1"/>
    </source>
</evidence>
<protein>
    <submittedName>
        <fullName evidence="4">Aldehyde dehydrogenase</fullName>
    </submittedName>
</protein>
<dbReference type="GO" id="GO:0016620">
    <property type="term" value="F:oxidoreductase activity, acting on the aldehyde or oxo group of donors, NAD or NADP as acceptor"/>
    <property type="evidence" value="ECO:0007669"/>
    <property type="project" value="InterPro"/>
</dbReference>
<dbReference type="Gene3D" id="3.40.309.10">
    <property type="entry name" value="Aldehyde Dehydrogenase, Chain A, domain 2"/>
    <property type="match status" value="1"/>
</dbReference>
<gene>
    <name evidence="4" type="ORF">M23134_06307</name>
</gene>
<evidence type="ECO:0000313" key="5">
    <source>
        <dbReference type="Proteomes" id="UP000004095"/>
    </source>
</evidence>
<accession>A1ZYV6</accession>
<proteinExistence type="predicted"/>
<dbReference type="EMBL" id="AAWS01000069">
    <property type="protein sequence ID" value="EAY24453.1"/>
    <property type="molecule type" value="Genomic_DNA"/>
</dbReference>
<dbReference type="InterPro" id="IPR050740">
    <property type="entry name" value="Aldehyde_DH_Superfamily"/>
</dbReference>
<dbReference type="Pfam" id="PF00171">
    <property type="entry name" value="Aldedh"/>
    <property type="match status" value="1"/>
</dbReference>
<feature type="domain" description="Aldehyde dehydrogenase" evidence="3">
    <location>
        <begin position="20"/>
        <end position="471"/>
    </location>
</feature>
<feature type="region of interest" description="Disordered" evidence="2">
    <location>
        <begin position="1"/>
        <end position="24"/>
    </location>
</feature>
<name>A1ZYV6_MICM2</name>
<dbReference type="RefSeq" id="WP_002704815.1">
    <property type="nucleotide sequence ID" value="NZ_AAWS01000069.1"/>
</dbReference>
<evidence type="ECO:0000259" key="3">
    <source>
        <dbReference type="Pfam" id="PF00171"/>
    </source>
</evidence>
<sequence length="538" mass="57153">MTKENIQGKNFIGNTRSDEGQKQQQAFNPANNEVLTGAFSTATNSELEQTMQLASEAFQQLKKYSGAQKGAFLRAIAEEIEALGDTLVQRACIESGLPEGRIIGERGRTMNQLRAFAQLVEEGSWVDARIDTAQPERQPIPKVDLRKQLVAIGPVVVFGASNFPLAFSVAGGDTASALAAGNPVIVKAHSAHLGTSELVATAVIKAAERCDMPNGTFSMLYGSGHSVGQALVKHPVTQAVGFTGSGFGGKALYQLAQQRPQPIPVFAEMGSVNPVVLLPQALRNRGAQIAQQYAGSITLGAGQFCTNPGLLLGVASDELIAFETALGEAVQAIAPATMLTQGIAKAFDEGAEQALKQTEVQIVAQADQSSQPNQGRAVVAKVSGADFLKNPALHEEVFGPYSLLVVCANREELAQAIQSLEGQLTATVMGEDEELLECKEIIAGLQDRVGRLIYNGVPTGVEVCPSQHHGGPFPSTTDSRFTSVGTDAIKRFARPVAFQNCPQALLPQELQDENPLNIWRLTDGKWSNEAISVLAEQA</sequence>
<dbReference type="Gene3D" id="3.40.605.10">
    <property type="entry name" value="Aldehyde Dehydrogenase, Chain A, domain 1"/>
    <property type="match status" value="1"/>
</dbReference>
<dbReference type="PANTHER" id="PTHR43353">
    <property type="entry name" value="SUCCINATE-SEMIALDEHYDE DEHYDROGENASE, MITOCHONDRIAL"/>
    <property type="match status" value="1"/>
</dbReference>